<evidence type="ECO:0000313" key="1">
    <source>
        <dbReference type="Proteomes" id="UP000035680"/>
    </source>
</evidence>
<dbReference type="Proteomes" id="UP000035680">
    <property type="component" value="Unassembled WGS sequence"/>
</dbReference>
<accession>A0A0K0FDE0</accession>
<reference evidence="1" key="1">
    <citation type="submission" date="2014-07" db="EMBL/GenBank/DDBJ databases">
        <authorList>
            <person name="Martin A.A"/>
            <person name="De Silva N."/>
        </authorList>
    </citation>
    <scope>NUCLEOTIDE SEQUENCE</scope>
</reference>
<proteinExistence type="predicted"/>
<reference evidence="2" key="2">
    <citation type="submission" date="2015-08" db="UniProtKB">
        <authorList>
            <consortium name="WormBaseParasite"/>
        </authorList>
    </citation>
    <scope>IDENTIFICATION</scope>
</reference>
<organism evidence="1 2">
    <name type="scientific">Strongyloides venezuelensis</name>
    <name type="common">Threadworm</name>
    <dbReference type="NCBI Taxonomy" id="75913"/>
    <lineage>
        <taxon>Eukaryota</taxon>
        <taxon>Metazoa</taxon>
        <taxon>Ecdysozoa</taxon>
        <taxon>Nematoda</taxon>
        <taxon>Chromadorea</taxon>
        <taxon>Rhabditida</taxon>
        <taxon>Tylenchina</taxon>
        <taxon>Panagrolaimomorpha</taxon>
        <taxon>Strongyloidoidea</taxon>
        <taxon>Strongyloididae</taxon>
        <taxon>Strongyloides</taxon>
    </lineage>
</organism>
<dbReference type="AlphaFoldDB" id="A0A0K0FDE0"/>
<keyword evidence="1" id="KW-1185">Reference proteome</keyword>
<protein>
    <submittedName>
        <fullName evidence="2">ZP domain-containing protein</fullName>
    </submittedName>
</protein>
<sequence length="153" mass="17266">MIKSSNAKFFIPSCVVVGKKVFTATDFSTSPTFRILSYTSLKVPCPIGCFNFESELSVRKSIDPRIEIKQNENNSMPSLATISSFLTFSFSCNPSPLFNGEDRSVHVISQCEVAFKNVTHNYTTDGVREESYERKSDISYINFNCINSFTKKH</sequence>
<dbReference type="WBParaSite" id="SVE_0686200.1">
    <property type="protein sequence ID" value="SVE_0686200.1"/>
    <property type="gene ID" value="SVE_0686200"/>
</dbReference>
<evidence type="ECO:0000313" key="2">
    <source>
        <dbReference type="WBParaSite" id="SVE_0686200.1"/>
    </source>
</evidence>
<name>A0A0K0FDE0_STRVS</name>